<sequence length="376" mass="41471">MRYYDLRVVKPKESMTQSKDPNSIRGTQDNVKTHPTPYLMLGSYMKRKPGGYGWEVGGPNDEFHPNALEIEFQINETSIDSFDSPSGNASITIHGVDMHQIKTASRLVGSTVVLKAGMGKGLPLSNPNQTGEILNGTVLTAVGNWVGVAMDLTLYLSNHVIPPQDITFPTVEGVAKQIDSSKPRNTHYPFHCLRGQDLCQAIKLSLQRINPDYDTEFNVKDPVPAPEDLYGSYPNFTELCAAMSEFWHQATKKRLRIYPHGTVFSCYEEGRAEVTHDILFEELIGQPSWDGVANISFTTAMRGDLKVGDVIRLPLSDTPTPSGYGVISATGTEAIGLQRNRVLFSGTYLIIGISHLGQFRSPDGQQWASTFFCVPA</sequence>
<dbReference type="EMBL" id="BAQD01000033">
    <property type="protein sequence ID" value="GBQ07512.1"/>
    <property type="molecule type" value="Genomic_DNA"/>
</dbReference>
<gene>
    <name evidence="2" type="ORF">AA15669_1412</name>
</gene>
<name>A0ABQ0NZN7_9PROT</name>
<reference evidence="2" key="1">
    <citation type="submission" date="2013-04" db="EMBL/GenBank/DDBJ databases">
        <title>The genome sequencing project of 58 acetic acid bacteria.</title>
        <authorList>
            <person name="Okamoto-Kainuma A."/>
            <person name="Ishikawa M."/>
            <person name="Umino S."/>
            <person name="Koizumi Y."/>
            <person name="Shiwa Y."/>
            <person name="Yoshikawa H."/>
            <person name="Matsutani M."/>
            <person name="Matsushita K."/>
        </authorList>
    </citation>
    <scope>NUCLEOTIDE SEQUENCE</scope>
    <source>
        <strain evidence="2">DSM 15669</strain>
    </source>
</reference>
<feature type="region of interest" description="Disordered" evidence="1">
    <location>
        <begin position="11"/>
        <end position="35"/>
    </location>
</feature>
<comment type="caution">
    <text evidence="2">The sequence shown here is derived from an EMBL/GenBank/DDBJ whole genome shotgun (WGS) entry which is preliminary data.</text>
</comment>
<proteinExistence type="predicted"/>
<evidence type="ECO:0000313" key="2">
    <source>
        <dbReference type="EMBL" id="GBQ07512.1"/>
    </source>
</evidence>
<evidence type="ECO:0000313" key="3">
    <source>
        <dbReference type="Proteomes" id="UP001062901"/>
    </source>
</evidence>
<dbReference type="RefSeq" id="WP_018981056.1">
    <property type="nucleotide sequence ID" value="NZ_BAQD01000033.1"/>
</dbReference>
<evidence type="ECO:0000256" key="1">
    <source>
        <dbReference type="SAM" id="MobiDB-lite"/>
    </source>
</evidence>
<dbReference type="Proteomes" id="UP001062901">
    <property type="component" value="Unassembled WGS sequence"/>
</dbReference>
<protein>
    <submittedName>
        <fullName evidence="2">Uncharacterized protein</fullName>
    </submittedName>
</protein>
<keyword evidence="3" id="KW-1185">Reference proteome</keyword>
<organism evidence="2 3">
    <name type="scientific">Saccharibacter floricola DSM 15669</name>
    <dbReference type="NCBI Taxonomy" id="1123227"/>
    <lineage>
        <taxon>Bacteria</taxon>
        <taxon>Pseudomonadati</taxon>
        <taxon>Pseudomonadota</taxon>
        <taxon>Alphaproteobacteria</taxon>
        <taxon>Acetobacterales</taxon>
        <taxon>Acetobacteraceae</taxon>
        <taxon>Saccharibacter</taxon>
    </lineage>
</organism>
<accession>A0ABQ0NZN7</accession>
<feature type="compositionally biased region" description="Polar residues" evidence="1">
    <location>
        <begin position="14"/>
        <end position="30"/>
    </location>
</feature>